<dbReference type="Pfam" id="PF12833">
    <property type="entry name" value="HTH_18"/>
    <property type="match status" value="1"/>
</dbReference>
<dbReference type="SMART" id="SM00342">
    <property type="entry name" value="HTH_ARAC"/>
    <property type="match status" value="1"/>
</dbReference>
<evidence type="ECO:0000313" key="4">
    <source>
        <dbReference type="EMBL" id="MDW6004114.1"/>
    </source>
</evidence>
<evidence type="ECO:0000313" key="5">
    <source>
        <dbReference type="Proteomes" id="UP001283366"/>
    </source>
</evidence>
<sequence length="68" mass="7789">MSRRFHTETGMTLVRWRQLVRLMRALEWLQEAKAGGWVAQSCGYHSTSAFIAVFQQYLGCSPGRVLIT</sequence>
<name>A0ABU4I838_9VIBR</name>
<dbReference type="SUPFAM" id="SSF46689">
    <property type="entry name" value="Homeodomain-like"/>
    <property type="match status" value="1"/>
</dbReference>
<accession>A0ABU4I838</accession>
<dbReference type="Proteomes" id="UP001283366">
    <property type="component" value="Unassembled WGS sequence"/>
</dbReference>
<proteinExistence type="predicted"/>
<gene>
    <name evidence="4" type="ORF">SBX37_14735</name>
</gene>
<organism evidence="4 5">
    <name type="scientific">Vibrio mangrovi</name>
    <dbReference type="NCBI Taxonomy" id="474394"/>
    <lineage>
        <taxon>Bacteria</taxon>
        <taxon>Pseudomonadati</taxon>
        <taxon>Pseudomonadota</taxon>
        <taxon>Gammaproteobacteria</taxon>
        <taxon>Vibrionales</taxon>
        <taxon>Vibrionaceae</taxon>
        <taxon>Vibrio</taxon>
    </lineage>
</organism>
<dbReference type="RefSeq" id="WP_261856167.1">
    <property type="nucleotide sequence ID" value="NZ_AP024883.1"/>
</dbReference>
<dbReference type="PANTHER" id="PTHR11019">
    <property type="entry name" value="HTH-TYPE TRANSCRIPTIONAL REGULATOR NIMR"/>
    <property type="match status" value="1"/>
</dbReference>
<evidence type="ECO:0000256" key="1">
    <source>
        <dbReference type="ARBA" id="ARBA00023015"/>
    </source>
</evidence>
<keyword evidence="5" id="KW-1185">Reference proteome</keyword>
<keyword evidence="2" id="KW-0804">Transcription</keyword>
<dbReference type="InterPro" id="IPR018060">
    <property type="entry name" value="HTH_AraC"/>
</dbReference>
<dbReference type="EMBL" id="JAWRCO010000001">
    <property type="protein sequence ID" value="MDW6004114.1"/>
    <property type="molecule type" value="Genomic_DNA"/>
</dbReference>
<evidence type="ECO:0000256" key="2">
    <source>
        <dbReference type="ARBA" id="ARBA00023163"/>
    </source>
</evidence>
<reference evidence="4 5" key="1">
    <citation type="submission" date="2023-11" db="EMBL/GenBank/DDBJ databases">
        <title>Plant-associative lifestyle of Vibrio porteresiae and its evolutionary dynamics.</title>
        <authorList>
            <person name="Rameshkumar N."/>
            <person name="Kirti K."/>
        </authorList>
    </citation>
    <scope>NUCLEOTIDE SEQUENCE [LARGE SCALE GENOMIC DNA]</scope>
    <source>
        <strain evidence="4 5">MSSRF38</strain>
    </source>
</reference>
<dbReference type="PROSITE" id="PS01124">
    <property type="entry name" value="HTH_ARAC_FAMILY_2"/>
    <property type="match status" value="1"/>
</dbReference>
<dbReference type="PANTHER" id="PTHR11019:SF199">
    <property type="entry name" value="HTH-TYPE TRANSCRIPTIONAL REGULATOR NIMR"/>
    <property type="match status" value="1"/>
</dbReference>
<feature type="domain" description="HTH araC/xylS-type" evidence="3">
    <location>
        <begin position="1"/>
        <end position="68"/>
    </location>
</feature>
<comment type="caution">
    <text evidence="4">The sequence shown here is derived from an EMBL/GenBank/DDBJ whole genome shotgun (WGS) entry which is preliminary data.</text>
</comment>
<protein>
    <submittedName>
        <fullName evidence="4">Helix-turn-helix domain-containing protein</fullName>
    </submittedName>
</protein>
<keyword evidence="1" id="KW-0805">Transcription regulation</keyword>
<dbReference type="Gene3D" id="1.10.10.60">
    <property type="entry name" value="Homeodomain-like"/>
    <property type="match status" value="1"/>
</dbReference>
<dbReference type="InterPro" id="IPR009057">
    <property type="entry name" value="Homeodomain-like_sf"/>
</dbReference>
<evidence type="ECO:0000259" key="3">
    <source>
        <dbReference type="PROSITE" id="PS01124"/>
    </source>
</evidence>